<reference evidence="4 5" key="1">
    <citation type="submission" date="2019-06" db="EMBL/GenBank/DDBJ databases">
        <authorList>
            <person name="Srinivasan S."/>
        </authorList>
    </citation>
    <scope>NUCLEOTIDE SEQUENCE [LARGE SCALE GENOMIC DNA]</scope>
    <source>
        <strain evidence="4 5">17J68-5</strain>
    </source>
</reference>
<sequence>MENNTEKTAEKSITGYAMFRRALLAAVLLILPASLTMAQTNEDEVLKSVIRNETSAYFKRDAKAWQATWLQEPKATRTIIGNGRYFTVTGGDKIRDDILKDIKDNPKNIPVQVTSRNFLISNDGNMAWVEYDQTLMLPTLDPKYKSETREQRLLLKRGNQWKIATQITTDKSLGGSDPKAIEASLSSVGYRLMAAKRMKEAIDVFKMNASLNPQSADAFDSLAEAYMKAGNKTLAVQNYERSLRINPASESGKEALAKLKQK</sequence>
<proteinExistence type="predicted"/>
<evidence type="ECO:0000259" key="3">
    <source>
        <dbReference type="Pfam" id="PF13474"/>
    </source>
</evidence>
<accession>A0A5B8A0H8</accession>
<dbReference type="InterPro" id="IPR019734">
    <property type="entry name" value="TPR_rpt"/>
</dbReference>
<evidence type="ECO:0000256" key="1">
    <source>
        <dbReference type="PROSITE-ProRule" id="PRU00339"/>
    </source>
</evidence>
<keyword evidence="2" id="KW-0732">Signal</keyword>
<dbReference type="EMBL" id="CP040896">
    <property type="protein sequence ID" value="QDA60579.1"/>
    <property type="molecule type" value="Genomic_DNA"/>
</dbReference>
<name>A0A5B8A0H8_9BACT</name>
<dbReference type="InterPro" id="IPR011990">
    <property type="entry name" value="TPR-like_helical_dom_sf"/>
</dbReference>
<dbReference type="Gene3D" id="1.25.40.10">
    <property type="entry name" value="Tetratricopeptide repeat domain"/>
    <property type="match status" value="1"/>
</dbReference>
<feature type="repeat" description="TPR" evidence="1">
    <location>
        <begin position="216"/>
        <end position="249"/>
    </location>
</feature>
<gene>
    <name evidence="4" type="ORF">FHG12_10885</name>
</gene>
<dbReference type="SUPFAM" id="SSF48452">
    <property type="entry name" value="TPR-like"/>
    <property type="match status" value="1"/>
</dbReference>
<feature type="domain" description="SnoaL-like" evidence="3">
    <location>
        <begin position="48"/>
        <end position="164"/>
    </location>
</feature>
<keyword evidence="1" id="KW-0802">TPR repeat</keyword>
<dbReference type="Pfam" id="PF13474">
    <property type="entry name" value="SnoaL_3"/>
    <property type="match status" value="1"/>
</dbReference>
<protein>
    <recommendedName>
        <fullName evidence="3">SnoaL-like domain-containing protein</fullName>
    </recommendedName>
</protein>
<dbReference type="InterPro" id="IPR032710">
    <property type="entry name" value="NTF2-like_dom_sf"/>
</dbReference>
<evidence type="ECO:0000313" key="4">
    <source>
        <dbReference type="EMBL" id="QDA60579.1"/>
    </source>
</evidence>
<feature type="chain" id="PRO_5022957492" description="SnoaL-like domain-containing protein" evidence="2">
    <location>
        <begin position="39"/>
        <end position="262"/>
    </location>
</feature>
<feature type="signal peptide" evidence="2">
    <location>
        <begin position="1"/>
        <end position="38"/>
    </location>
</feature>
<dbReference type="SUPFAM" id="SSF54427">
    <property type="entry name" value="NTF2-like"/>
    <property type="match status" value="1"/>
</dbReference>
<dbReference type="InterPro" id="IPR037401">
    <property type="entry name" value="SnoaL-like"/>
</dbReference>
<dbReference type="Gene3D" id="3.10.450.50">
    <property type="match status" value="1"/>
</dbReference>
<organism evidence="4 5">
    <name type="scientific">Hymenobacter jejuensis</name>
    <dbReference type="NCBI Taxonomy" id="2502781"/>
    <lineage>
        <taxon>Bacteria</taxon>
        <taxon>Pseudomonadati</taxon>
        <taxon>Bacteroidota</taxon>
        <taxon>Cytophagia</taxon>
        <taxon>Cytophagales</taxon>
        <taxon>Hymenobacteraceae</taxon>
        <taxon>Hymenobacter</taxon>
    </lineage>
</organism>
<dbReference type="PROSITE" id="PS50005">
    <property type="entry name" value="TPR"/>
    <property type="match status" value="1"/>
</dbReference>
<keyword evidence="5" id="KW-1185">Reference proteome</keyword>
<dbReference type="KEGG" id="hyj:FHG12_10885"/>
<dbReference type="Proteomes" id="UP000305398">
    <property type="component" value="Chromosome"/>
</dbReference>
<dbReference type="SMART" id="SM00028">
    <property type="entry name" value="TPR"/>
    <property type="match status" value="2"/>
</dbReference>
<evidence type="ECO:0000313" key="5">
    <source>
        <dbReference type="Proteomes" id="UP000305398"/>
    </source>
</evidence>
<evidence type="ECO:0000256" key="2">
    <source>
        <dbReference type="SAM" id="SignalP"/>
    </source>
</evidence>
<dbReference type="OrthoDB" id="9793489at2"/>
<dbReference type="RefSeq" id="WP_139515755.1">
    <property type="nucleotide sequence ID" value="NZ_CP040896.1"/>
</dbReference>
<dbReference type="AlphaFoldDB" id="A0A5B8A0H8"/>